<name>A0AAD7YPC6_MYTSE</name>
<organism evidence="2 3">
    <name type="scientific">Mythimna separata</name>
    <name type="common">Oriental armyworm</name>
    <name type="synonym">Pseudaletia separata</name>
    <dbReference type="NCBI Taxonomy" id="271217"/>
    <lineage>
        <taxon>Eukaryota</taxon>
        <taxon>Metazoa</taxon>
        <taxon>Ecdysozoa</taxon>
        <taxon>Arthropoda</taxon>
        <taxon>Hexapoda</taxon>
        <taxon>Insecta</taxon>
        <taxon>Pterygota</taxon>
        <taxon>Neoptera</taxon>
        <taxon>Endopterygota</taxon>
        <taxon>Lepidoptera</taxon>
        <taxon>Glossata</taxon>
        <taxon>Ditrysia</taxon>
        <taxon>Noctuoidea</taxon>
        <taxon>Noctuidae</taxon>
        <taxon>Noctuinae</taxon>
        <taxon>Hadenini</taxon>
        <taxon>Mythimna</taxon>
    </lineage>
</organism>
<feature type="region of interest" description="Disordered" evidence="1">
    <location>
        <begin position="1"/>
        <end position="26"/>
    </location>
</feature>
<proteinExistence type="predicted"/>
<protein>
    <submittedName>
        <fullName evidence="2">Uncharacterized protein</fullName>
    </submittedName>
</protein>
<feature type="compositionally biased region" description="Polar residues" evidence="1">
    <location>
        <begin position="1"/>
        <end position="25"/>
    </location>
</feature>
<keyword evidence="3" id="KW-1185">Reference proteome</keyword>
<comment type="caution">
    <text evidence="2">The sequence shown here is derived from an EMBL/GenBank/DDBJ whole genome shotgun (WGS) entry which is preliminary data.</text>
</comment>
<gene>
    <name evidence="2" type="ORF">PYW07_007966</name>
</gene>
<reference evidence="2" key="1">
    <citation type="submission" date="2023-03" db="EMBL/GenBank/DDBJ databases">
        <title>Chromosome-level genomes of two armyworms, Mythimna separata and Mythimna loreyi, provide insights into the biosynthesis and reception of sex pheromones.</title>
        <authorList>
            <person name="Zhao H."/>
        </authorList>
    </citation>
    <scope>NUCLEOTIDE SEQUENCE</scope>
    <source>
        <strain evidence="2">BeijingLab</strain>
        <tissue evidence="2">Pupa</tissue>
    </source>
</reference>
<evidence type="ECO:0000256" key="1">
    <source>
        <dbReference type="SAM" id="MobiDB-lite"/>
    </source>
</evidence>
<evidence type="ECO:0000313" key="3">
    <source>
        <dbReference type="Proteomes" id="UP001231518"/>
    </source>
</evidence>
<dbReference type="EMBL" id="JARGEI010000011">
    <property type="protein sequence ID" value="KAJ8723986.1"/>
    <property type="molecule type" value="Genomic_DNA"/>
</dbReference>
<accession>A0AAD7YPC6</accession>
<dbReference type="AlphaFoldDB" id="A0AAD7YPC6"/>
<evidence type="ECO:0000313" key="2">
    <source>
        <dbReference type="EMBL" id="KAJ8723986.1"/>
    </source>
</evidence>
<dbReference type="Proteomes" id="UP001231518">
    <property type="component" value="Chromosome 20"/>
</dbReference>
<sequence>MSAKKNNVTQSTSVQSDQTNTSSSGFIDDYSHLRLSYYQHRGPLSDIASGTSEDTFSEETFDTVLTDLSEISPITIEGQAERQNLREYNVTQIPDLPDPSYVAASIISSASRKMGPVHGVHFIYNDRIEQGGRAPDSSNDLEFDPQRRSTMKPNQFLIRK</sequence>